<dbReference type="RefSeq" id="WP_067029928.1">
    <property type="nucleotide sequence ID" value="NZ_KQ949105.1"/>
</dbReference>
<proteinExistence type="inferred from homology"/>
<dbReference type="Pfam" id="PF00005">
    <property type="entry name" value="ABC_tran"/>
    <property type="match status" value="1"/>
</dbReference>
<dbReference type="InterPro" id="IPR003439">
    <property type="entry name" value="ABC_transporter-like_ATP-bd"/>
</dbReference>
<dbReference type="Pfam" id="PF13732">
    <property type="entry name" value="DrrA1-3_C"/>
    <property type="match status" value="1"/>
</dbReference>
<evidence type="ECO:0000259" key="11">
    <source>
        <dbReference type="PROSITE" id="PS50893"/>
    </source>
</evidence>
<dbReference type="GO" id="GO:0005524">
    <property type="term" value="F:ATP binding"/>
    <property type="evidence" value="ECO:0007669"/>
    <property type="project" value="UniProtKB-KW"/>
</dbReference>
<dbReference type="Proteomes" id="UP000053260">
    <property type="component" value="Unassembled WGS sequence"/>
</dbReference>
<keyword evidence="5" id="KW-0067">ATP-binding</keyword>
<keyword evidence="13" id="KW-1185">Reference proteome</keyword>
<evidence type="ECO:0000256" key="5">
    <source>
        <dbReference type="ARBA" id="ARBA00022840"/>
    </source>
</evidence>
<organism evidence="12 13">
    <name type="scientific">Streptomyces dysideae</name>
    <dbReference type="NCBI Taxonomy" id="909626"/>
    <lineage>
        <taxon>Bacteria</taxon>
        <taxon>Bacillati</taxon>
        <taxon>Actinomycetota</taxon>
        <taxon>Actinomycetes</taxon>
        <taxon>Kitasatosporales</taxon>
        <taxon>Streptomycetaceae</taxon>
        <taxon>Streptomyces</taxon>
    </lineage>
</organism>
<dbReference type="InterPro" id="IPR025302">
    <property type="entry name" value="DrrA1/2-like_C"/>
</dbReference>
<dbReference type="InterPro" id="IPR005894">
    <property type="entry name" value="DrrA"/>
</dbReference>
<keyword evidence="8" id="KW-0046">Antibiotic resistance</keyword>
<dbReference type="PROSITE" id="PS50893">
    <property type="entry name" value="ABC_TRANSPORTER_2"/>
    <property type="match status" value="1"/>
</dbReference>
<keyword evidence="3" id="KW-1003">Cell membrane</keyword>
<protein>
    <submittedName>
        <fullName evidence="12">ABC transporter</fullName>
    </submittedName>
</protein>
<dbReference type="InterPro" id="IPR003593">
    <property type="entry name" value="AAA+_ATPase"/>
</dbReference>
<evidence type="ECO:0000256" key="7">
    <source>
        <dbReference type="ARBA" id="ARBA00023136"/>
    </source>
</evidence>
<evidence type="ECO:0000256" key="2">
    <source>
        <dbReference type="ARBA" id="ARBA00022448"/>
    </source>
</evidence>
<keyword evidence="2" id="KW-0813">Transport</keyword>
<dbReference type="NCBIfam" id="TIGR01188">
    <property type="entry name" value="drrA"/>
    <property type="match status" value="1"/>
</dbReference>
<keyword evidence="4" id="KW-0547">Nucleotide-binding</keyword>
<dbReference type="GO" id="GO:0043215">
    <property type="term" value="P:daunorubicin transport"/>
    <property type="evidence" value="ECO:0007669"/>
    <property type="project" value="InterPro"/>
</dbReference>
<dbReference type="InterPro" id="IPR027417">
    <property type="entry name" value="P-loop_NTPase"/>
</dbReference>
<dbReference type="EMBL" id="LMXB01000087">
    <property type="protein sequence ID" value="KUO16443.1"/>
    <property type="molecule type" value="Genomic_DNA"/>
</dbReference>
<dbReference type="InterPro" id="IPR017871">
    <property type="entry name" value="ABC_transporter-like_CS"/>
</dbReference>
<keyword evidence="6" id="KW-1278">Translocase</keyword>
<accession>A0A101UT78</accession>
<dbReference type="GO" id="GO:1900753">
    <property type="term" value="P:doxorubicin transport"/>
    <property type="evidence" value="ECO:0007669"/>
    <property type="project" value="InterPro"/>
</dbReference>
<evidence type="ECO:0000256" key="9">
    <source>
        <dbReference type="ARBA" id="ARBA00049985"/>
    </source>
</evidence>
<dbReference type="SMART" id="SM00382">
    <property type="entry name" value="AAA"/>
    <property type="match status" value="1"/>
</dbReference>
<evidence type="ECO:0000256" key="3">
    <source>
        <dbReference type="ARBA" id="ARBA00022475"/>
    </source>
</evidence>
<dbReference type="GO" id="GO:0046677">
    <property type="term" value="P:response to antibiotic"/>
    <property type="evidence" value="ECO:0007669"/>
    <property type="project" value="UniProtKB-KW"/>
</dbReference>
<evidence type="ECO:0000256" key="8">
    <source>
        <dbReference type="ARBA" id="ARBA00023251"/>
    </source>
</evidence>
<keyword evidence="7" id="KW-0472">Membrane</keyword>
<comment type="caution">
    <text evidence="12">The sequence shown here is derived from an EMBL/GenBank/DDBJ whole genome shotgun (WGS) entry which is preliminary data.</text>
</comment>
<dbReference type="OrthoDB" id="9804819at2"/>
<evidence type="ECO:0000313" key="12">
    <source>
        <dbReference type="EMBL" id="KUO16443.1"/>
    </source>
</evidence>
<evidence type="ECO:0000256" key="4">
    <source>
        <dbReference type="ARBA" id="ARBA00022741"/>
    </source>
</evidence>
<dbReference type="STRING" id="909626.AQJ91_35640"/>
<name>A0A101UT78_9ACTN</name>
<dbReference type="PANTHER" id="PTHR42711">
    <property type="entry name" value="ABC TRANSPORTER ATP-BINDING PROTEIN"/>
    <property type="match status" value="1"/>
</dbReference>
<gene>
    <name evidence="12" type="ORF">AQJ91_35640</name>
</gene>
<comment type="subcellular location">
    <subcellularLocation>
        <location evidence="1">Cell membrane</location>
        <topology evidence="1">Peripheral membrane protein</topology>
        <orientation evidence="1">Cytoplasmic side</orientation>
    </subcellularLocation>
</comment>
<sequence>MADSITVEGLGKRLGKKQVLEGISLSAPPGAVVALLGPNGAGKTTMVRVLSTLLRPDAGRVAICGVDVVANPRRIRAMIGLTGQFAAVDGVLTGRENLELVARLYRMGRSAARARTDELLDRFGLGEAADRLVRTYSGGMRRRLDLAASLLTRPAVLFLDEPTTGLDLRSRLDLWSEIEQLVKDGTTLLLTTQYLEEADRLASTVTVLDQGRTVAQGTPAALKDQIGGDRVEFTLADPADLDRATGILRSHIDEEPQLDRALAQVTLRLPDGDDAVGAMLRDLRHSGMEVATHAVRSPTLDDVFLTLTGTSIADSERAHDDAGGGRTARRGRRPMRGEGR</sequence>
<reference evidence="12 13" key="1">
    <citation type="submission" date="2015-10" db="EMBL/GenBank/DDBJ databases">
        <title>Draft genome sequence of Streptomyces sp. RV15, isolated from a marine sponge.</title>
        <authorList>
            <person name="Ruckert C."/>
            <person name="Abdelmohsen U.R."/>
            <person name="Winkler A."/>
            <person name="Hentschel U."/>
            <person name="Kalinowski J."/>
            <person name="Kampfer P."/>
            <person name="Glaeser S."/>
        </authorList>
    </citation>
    <scope>NUCLEOTIDE SEQUENCE [LARGE SCALE GENOMIC DNA]</scope>
    <source>
        <strain evidence="12 13">RV15</strain>
    </source>
</reference>
<dbReference type="InterPro" id="IPR050763">
    <property type="entry name" value="ABC_transporter_ATP-binding"/>
</dbReference>
<dbReference type="GO" id="GO:0005886">
    <property type="term" value="C:plasma membrane"/>
    <property type="evidence" value="ECO:0007669"/>
    <property type="project" value="UniProtKB-SubCell"/>
</dbReference>
<dbReference type="SUPFAM" id="SSF52540">
    <property type="entry name" value="P-loop containing nucleoside triphosphate hydrolases"/>
    <property type="match status" value="1"/>
</dbReference>
<feature type="domain" description="ABC transporter" evidence="11">
    <location>
        <begin position="5"/>
        <end position="235"/>
    </location>
</feature>
<evidence type="ECO:0000256" key="10">
    <source>
        <dbReference type="SAM" id="MobiDB-lite"/>
    </source>
</evidence>
<evidence type="ECO:0000313" key="13">
    <source>
        <dbReference type="Proteomes" id="UP000053260"/>
    </source>
</evidence>
<dbReference type="AlphaFoldDB" id="A0A101UT78"/>
<feature type="region of interest" description="Disordered" evidence="10">
    <location>
        <begin position="315"/>
        <end position="340"/>
    </location>
</feature>
<dbReference type="PROSITE" id="PS00211">
    <property type="entry name" value="ABC_TRANSPORTER_1"/>
    <property type="match status" value="1"/>
</dbReference>
<evidence type="ECO:0000256" key="1">
    <source>
        <dbReference type="ARBA" id="ARBA00004413"/>
    </source>
</evidence>
<comment type="similarity">
    <text evidence="9">Belongs to the ABC transporter superfamily. Drug exporter-1 (DrugE1) (TC 3.A.1.105) family.</text>
</comment>
<dbReference type="PANTHER" id="PTHR42711:SF19">
    <property type="entry name" value="DOXORUBICIN RESISTANCE ATP-BINDING PROTEIN DRRA"/>
    <property type="match status" value="1"/>
</dbReference>
<dbReference type="Gene3D" id="3.40.50.300">
    <property type="entry name" value="P-loop containing nucleotide triphosphate hydrolases"/>
    <property type="match status" value="1"/>
</dbReference>
<evidence type="ECO:0000256" key="6">
    <source>
        <dbReference type="ARBA" id="ARBA00022967"/>
    </source>
</evidence>
<dbReference type="GO" id="GO:0016887">
    <property type="term" value="F:ATP hydrolysis activity"/>
    <property type="evidence" value="ECO:0007669"/>
    <property type="project" value="InterPro"/>
</dbReference>